<dbReference type="Pfam" id="PF01553">
    <property type="entry name" value="Acyltransferase"/>
    <property type="match status" value="1"/>
</dbReference>
<gene>
    <name evidence="5" type="ORF">TUM19329_08770</name>
</gene>
<keyword evidence="3 5" id="KW-0012">Acyltransferase</keyword>
<dbReference type="GO" id="GO:0003841">
    <property type="term" value="F:1-acylglycerol-3-phosphate O-acyltransferase activity"/>
    <property type="evidence" value="ECO:0007669"/>
    <property type="project" value="TreeGrafter"/>
</dbReference>
<dbReference type="RefSeq" id="WP_173236393.1">
    <property type="nucleotide sequence ID" value="NZ_AP022839.1"/>
</dbReference>
<organism evidence="5 6">
    <name type="scientific">Legionella antarctica</name>
    <dbReference type="NCBI Taxonomy" id="2708020"/>
    <lineage>
        <taxon>Bacteria</taxon>
        <taxon>Pseudomonadati</taxon>
        <taxon>Pseudomonadota</taxon>
        <taxon>Gammaproteobacteria</taxon>
        <taxon>Legionellales</taxon>
        <taxon>Legionellaceae</taxon>
        <taxon>Legionella</taxon>
    </lineage>
</organism>
<accession>A0A6F8T3H6</accession>
<protein>
    <submittedName>
        <fullName evidence="5">Acyltransferase</fullName>
    </submittedName>
</protein>
<dbReference type="CDD" id="cd07988">
    <property type="entry name" value="LPLAT_ABO13168-like"/>
    <property type="match status" value="1"/>
</dbReference>
<evidence type="ECO:0000313" key="6">
    <source>
        <dbReference type="Proteomes" id="UP000502894"/>
    </source>
</evidence>
<comment type="pathway">
    <text evidence="1">Lipid metabolism.</text>
</comment>
<dbReference type="KEGG" id="lant:TUM19329_08770"/>
<reference evidence="5" key="1">
    <citation type="journal article" date="2020" name="Microbiol. Resour. Announc.">
        <title>Complete Genome Sequence of Novel Psychrotolerant Legionella Strain TUM19329, Isolated from Antarctic Lake Sediment.</title>
        <authorList>
            <person name="Shimada S."/>
            <person name="Nakai R."/>
            <person name="Aoki K."/>
            <person name="Shimoeda N."/>
            <person name="Ohno G."/>
            <person name="Miyazaki Y."/>
            <person name="Kudoh S."/>
            <person name="Imura S."/>
            <person name="Watanabe K."/>
            <person name="Ishii Y."/>
            <person name="Tateda K."/>
        </authorList>
    </citation>
    <scope>NUCLEOTIDE SEQUENCE [LARGE SCALE GENOMIC DNA]</scope>
    <source>
        <strain evidence="5">TUM19329</strain>
    </source>
</reference>
<proteinExistence type="predicted"/>
<evidence type="ECO:0000256" key="2">
    <source>
        <dbReference type="ARBA" id="ARBA00022679"/>
    </source>
</evidence>
<evidence type="ECO:0000259" key="4">
    <source>
        <dbReference type="SMART" id="SM00563"/>
    </source>
</evidence>
<dbReference type="GO" id="GO:0006654">
    <property type="term" value="P:phosphatidic acid biosynthetic process"/>
    <property type="evidence" value="ECO:0007669"/>
    <property type="project" value="TreeGrafter"/>
</dbReference>
<dbReference type="SMART" id="SM00563">
    <property type="entry name" value="PlsC"/>
    <property type="match status" value="1"/>
</dbReference>
<evidence type="ECO:0000256" key="3">
    <source>
        <dbReference type="ARBA" id="ARBA00023315"/>
    </source>
</evidence>
<evidence type="ECO:0000313" key="5">
    <source>
        <dbReference type="EMBL" id="BCA94516.1"/>
    </source>
</evidence>
<dbReference type="PANTHER" id="PTHR10434">
    <property type="entry name" value="1-ACYL-SN-GLYCEROL-3-PHOSPHATE ACYLTRANSFERASE"/>
    <property type="match status" value="1"/>
</dbReference>
<feature type="domain" description="Phospholipid/glycerol acyltransferase" evidence="4">
    <location>
        <begin position="27"/>
        <end position="139"/>
    </location>
</feature>
<dbReference type="SUPFAM" id="SSF69593">
    <property type="entry name" value="Glycerol-3-phosphate (1)-acyltransferase"/>
    <property type="match status" value="1"/>
</dbReference>
<evidence type="ECO:0000256" key="1">
    <source>
        <dbReference type="ARBA" id="ARBA00005189"/>
    </source>
</evidence>
<dbReference type="Proteomes" id="UP000502894">
    <property type="component" value="Chromosome"/>
</dbReference>
<sequence>MGKICRFILKLIGWKIIGEIPKDKKYMVIVAPHTSNWDLIIGLLGRFAVEVRINFLAKHQLFFFPLGNLLRALGGIPVNRSKRANRVEEVVELYSQSDNLILAITPEGTRSPVTRWKEGFYHIASQARIPIVMIGFDYSTKEIRIHEPFWPSGEIKKDFSQFNAYFKTIKGRYPKVIPDYHPKDKDS</sequence>
<dbReference type="AlphaFoldDB" id="A0A6F8T3H6"/>
<keyword evidence="6" id="KW-1185">Reference proteome</keyword>
<dbReference type="PANTHER" id="PTHR10434:SF9">
    <property type="entry name" value="PHOSPHOLIPID_GLYCEROL ACYLTRANSFERASE DOMAIN-CONTAINING PROTEIN"/>
    <property type="match status" value="1"/>
</dbReference>
<dbReference type="InterPro" id="IPR002123">
    <property type="entry name" value="Plipid/glycerol_acylTrfase"/>
</dbReference>
<dbReference type="EMBL" id="AP022839">
    <property type="protein sequence ID" value="BCA94516.1"/>
    <property type="molecule type" value="Genomic_DNA"/>
</dbReference>
<name>A0A6F8T3H6_9GAMM</name>
<keyword evidence="2 5" id="KW-0808">Transferase</keyword>